<feature type="signal peptide" evidence="1">
    <location>
        <begin position="1"/>
        <end position="23"/>
    </location>
</feature>
<dbReference type="Proteomes" id="UP000007797">
    <property type="component" value="Unassembled WGS sequence"/>
</dbReference>
<evidence type="ECO:0000313" key="3">
    <source>
        <dbReference type="Proteomes" id="UP000007797"/>
    </source>
</evidence>
<keyword evidence="3" id="KW-1185">Reference proteome</keyword>
<accession>F4QAH8</accession>
<dbReference type="AlphaFoldDB" id="F4QAH8"/>
<feature type="chain" id="PRO_5003320104" description="Transmembrane protein" evidence="1">
    <location>
        <begin position="24"/>
        <end position="111"/>
    </location>
</feature>
<reference evidence="3" key="1">
    <citation type="journal article" date="2011" name="Genome Res.">
        <title>Phylogeny-wide analysis of social amoeba genomes highlights ancient origins for complex intercellular communication.</title>
        <authorList>
            <person name="Heidel A.J."/>
            <person name="Lawal H.M."/>
            <person name="Felder M."/>
            <person name="Schilde C."/>
            <person name="Helps N.R."/>
            <person name="Tunggal B."/>
            <person name="Rivero F."/>
            <person name="John U."/>
            <person name="Schleicher M."/>
            <person name="Eichinger L."/>
            <person name="Platzer M."/>
            <person name="Noegel A.A."/>
            <person name="Schaap P."/>
            <person name="Gloeckner G."/>
        </authorList>
    </citation>
    <scope>NUCLEOTIDE SEQUENCE [LARGE SCALE GENOMIC DNA]</scope>
    <source>
        <strain evidence="3">SH3</strain>
    </source>
</reference>
<proteinExistence type="predicted"/>
<evidence type="ECO:0000313" key="2">
    <source>
        <dbReference type="EMBL" id="EGG15697.1"/>
    </source>
</evidence>
<protein>
    <recommendedName>
        <fullName evidence="4">Transmembrane protein</fullName>
    </recommendedName>
</protein>
<organism evidence="2 3">
    <name type="scientific">Cavenderia fasciculata</name>
    <name type="common">Slime mold</name>
    <name type="synonym">Dictyostelium fasciculatum</name>
    <dbReference type="NCBI Taxonomy" id="261658"/>
    <lineage>
        <taxon>Eukaryota</taxon>
        <taxon>Amoebozoa</taxon>
        <taxon>Evosea</taxon>
        <taxon>Eumycetozoa</taxon>
        <taxon>Dictyostelia</taxon>
        <taxon>Acytosteliales</taxon>
        <taxon>Cavenderiaceae</taxon>
        <taxon>Cavenderia</taxon>
    </lineage>
</organism>
<keyword evidence="1" id="KW-0732">Signal</keyword>
<dbReference type="OrthoDB" id="21739at2759"/>
<dbReference type="RefSeq" id="XP_004354439.1">
    <property type="nucleotide sequence ID" value="XM_004354387.1"/>
</dbReference>
<gene>
    <name evidence="2" type="ORF">DFA_10539</name>
</gene>
<name>F4QAH8_CACFS</name>
<evidence type="ECO:0000256" key="1">
    <source>
        <dbReference type="SAM" id="SignalP"/>
    </source>
</evidence>
<sequence>MFKSSSLFVLAIILLVAISFSNAEITGVTQEGKKLTITFLPSVMLWFENHLVLNGLKTNIKPYCVAKYGFSPLVCNLPTVPACDTIRLYGTPGIGTVNLQMLYSFNCTVVA</sequence>
<dbReference type="KEGG" id="dfa:DFA_10539"/>
<dbReference type="EMBL" id="GL883026">
    <property type="protein sequence ID" value="EGG15697.1"/>
    <property type="molecule type" value="Genomic_DNA"/>
</dbReference>
<dbReference type="GeneID" id="14867001"/>
<evidence type="ECO:0008006" key="4">
    <source>
        <dbReference type="Google" id="ProtNLM"/>
    </source>
</evidence>